<evidence type="ECO:0000256" key="2">
    <source>
        <dbReference type="ARBA" id="ARBA00022670"/>
    </source>
</evidence>
<dbReference type="NCBIfam" id="TIGR04183">
    <property type="entry name" value="Por_Secre_tail"/>
    <property type="match status" value="1"/>
</dbReference>
<feature type="domain" description="Fibronectin type-III" evidence="10">
    <location>
        <begin position="309"/>
        <end position="394"/>
    </location>
</feature>
<keyword evidence="7" id="KW-0482">Metalloprotease</keyword>
<dbReference type="GO" id="GO:0046872">
    <property type="term" value="F:metal ion binding"/>
    <property type="evidence" value="ECO:0007669"/>
    <property type="project" value="UniProtKB-KW"/>
</dbReference>
<dbReference type="SMART" id="SM00060">
    <property type="entry name" value="FN3"/>
    <property type="match status" value="1"/>
</dbReference>
<keyword evidence="3" id="KW-0479">Metal-binding</keyword>
<comment type="caution">
    <text evidence="11">The sequence shown here is derived from an EMBL/GenBank/DDBJ whole genome shotgun (WGS) entry which is preliminary data.</text>
</comment>
<keyword evidence="6" id="KW-0862">Zinc</keyword>
<proteinExistence type="inferred from homology"/>
<evidence type="ECO:0000256" key="1">
    <source>
        <dbReference type="ARBA" id="ARBA00008721"/>
    </source>
</evidence>
<dbReference type="CDD" id="cd00063">
    <property type="entry name" value="FN3"/>
    <property type="match status" value="1"/>
</dbReference>
<evidence type="ECO:0000256" key="6">
    <source>
        <dbReference type="ARBA" id="ARBA00022833"/>
    </source>
</evidence>
<dbReference type="InterPro" id="IPR008754">
    <property type="entry name" value="Peptidase_M43"/>
</dbReference>
<comment type="similarity">
    <text evidence="1">Belongs to the peptidase M43B family.</text>
</comment>
<reference evidence="11" key="1">
    <citation type="submission" date="2020-04" db="EMBL/GenBank/DDBJ databases">
        <authorList>
            <person name="Zhang T."/>
        </authorList>
    </citation>
    <scope>NUCLEOTIDE SEQUENCE</scope>
    <source>
        <strain evidence="11">HKST-UBA02</strain>
    </source>
</reference>
<accession>A0A956SFG7</accession>
<feature type="signal peptide" evidence="9">
    <location>
        <begin position="1"/>
        <end position="19"/>
    </location>
</feature>
<gene>
    <name evidence="11" type="ORF">KDA27_23055</name>
</gene>
<evidence type="ECO:0000256" key="9">
    <source>
        <dbReference type="SAM" id="SignalP"/>
    </source>
</evidence>
<keyword evidence="5" id="KW-0378">Hydrolase</keyword>
<dbReference type="InterPro" id="IPR026444">
    <property type="entry name" value="Secre_tail"/>
</dbReference>
<evidence type="ECO:0000256" key="4">
    <source>
        <dbReference type="ARBA" id="ARBA00022729"/>
    </source>
</evidence>
<evidence type="ECO:0000256" key="3">
    <source>
        <dbReference type="ARBA" id="ARBA00022723"/>
    </source>
</evidence>
<organism evidence="11 12">
    <name type="scientific">Eiseniibacteriota bacterium</name>
    <dbReference type="NCBI Taxonomy" id="2212470"/>
    <lineage>
        <taxon>Bacteria</taxon>
        <taxon>Candidatus Eiseniibacteriota</taxon>
    </lineage>
</organism>
<dbReference type="PROSITE" id="PS50853">
    <property type="entry name" value="FN3"/>
    <property type="match status" value="1"/>
</dbReference>
<evidence type="ECO:0000313" key="11">
    <source>
        <dbReference type="EMBL" id="MCA9758690.1"/>
    </source>
</evidence>
<dbReference type="PANTHER" id="PTHR47466">
    <property type="match status" value="1"/>
</dbReference>
<dbReference type="SUPFAM" id="SSF49265">
    <property type="entry name" value="Fibronectin type III"/>
    <property type="match status" value="1"/>
</dbReference>
<feature type="chain" id="PRO_5038144144" evidence="9">
    <location>
        <begin position="20"/>
        <end position="600"/>
    </location>
</feature>
<dbReference type="Pfam" id="PF00041">
    <property type="entry name" value="fn3"/>
    <property type="match status" value="1"/>
</dbReference>
<dbReference type="Proteomes" id="UP000739538">
    <property type="component" value="Unassembled WGS sequence"/>
</dbReference>
<dbReference type="Gene3D" id="2.60.40.10">
    <property type="entry name" value="Immunoglobulins"/>
    <property type="match status" value="1"/>
</dbReference>
<dbReference type="SUPFAM" id="SSF55486">
    <property type="entry name" value="Metalloproteases ('zincins'), catalytic domain"/>
    <property type="match status" value="1"/>
</dbReference>
<evidence type="ECO:0000256" key="7">
    <source>
        <dbReference type="ARBA" id="ARBA00023049"/>
    </source>
</evidence>
<keyword evidence="2" id="KW-0645">Protease</keyword>
<dbReference type="AlphaFoldDB" id="A0A956SFG7"/>
<protein>
    <submittedName>
        <fullName evidence="11">T9SS type A sorting domain-containing protein</fullName>
    </submittedName>
</protein>
<keyword evidence="4 9" id="KW-0732">Signal</keyword>
<evidence type="ECO:0000259" key="10">
    <source>
        <dbReference type="PROSITE" id="PS50853"/>
    </source>
</evidence>
<dbReference type="GO" id="GO:0006508">
    <property type="term" value="P:proteolysis"/>
    <property type="evidence" value="ECO:0007669"/>
    <property type="project" value="UniProtKB-KW"/>
</dbReference>
<dbReference type="Pfam" id="PF05572">
    <property type="entry name" value="Peptidase_M43"/>
    <property type="match status" value="1"/>
</dbReference>
<dbReference type="InterPro" id="IPR024079">
    <property type="entry name" value="MetalloPept_cat_dom_sf"/>
</dbReference>
<dbReference type="Gene3D" id="3.40.390.10">
    <property type="entry name" value="Collagenase (Catalytic Domain)"/>
    <property type="match status" value="1"/>
</dbReference>
<dbReference type="InterPro" id="IPR013783">
    <property type="entry name" value="Ig-like_fold"/>
</dbReference>
<name>A0A956SFG7_UNCEI</name>
<sequence>MKRWFVLGLLVTCVGGAWAANEDASRSSYHATYVGDEGVLTSGPRCGTLAPDLADQEFVQSQIDAWIDLHGSGNPLAATTTIPVAFHVVHAANGSYNVPDSQIFAQIDVLNAAYAGTNFQFSLASVDRTASNKWTRHSPGSGAEAEMKAALAVDPATTLNFYTGNLGGGLLGYATFPWSYAEDSFMHGVVVLYSSLPGGTAAPYNEGDTGTHEVGHFLGLYHTFQGGCTGGDFVADTAPESSPAYGCPVGRDTCAGDGPDPIHNFMDYTDDDCMFEFTNGQSGRMDAAMAAYRPTMLGGGGCTETIPSAPSGLSATSISDLQIDLSWTDNSGNEDGFIIARNGSDIASVGANATSYSDTGLACETGYSYTVRAENCAGESGVSSASATTGTCPVGPVVHVASIDLSVNSRGPWSNGEGYVTVVDAGGSPVGGVTVSGDWSGSTSGSQNVVTASDGRAFFEAPRCRCNDNCFTLTVTGITGANSSYDSGSNVETSDQAGNSCAIARTIPHTGLSLRNAPDPFVSGTSIEFSVPEPTSVHLAIYDVSGREVRVLLSSYAGAGGHSIRWDGRDARGMEVSAGVYFCSLRTGSEAEVRRMLRVR</sequence>
<reference evidence="11" key="2">
    <citation type="journal article" date="2021" name="Microbiome">
        <title>Successional dynamics and alternative stable states in a saline activated sludge microbial community over 9 years.</title>
        <authorList>
            <person name="Wang Y."/>
            <person name="Ye J."/>
            <person name="Ju F."/>
            <person name="Liu L."/>
            <person name="Boyd J.A."/>
            <person name="Deng Y."/>
            <person name="Parks D.H."/>
            <person name="Jiang X."/>
            <person name="Yin X."/>
            <person name="Woodcroft B.J."/>
            <person name="Tyson G.W."/>
            <person name="Hugenholtz P."/>
            <person name="Polz M.F."/>
            <person name="Zhang T."/>
        </authorList>
    </citation>
    <scope>NUCLEOTIDE SEQUENCE</scope>
    <source>
        <strain evidence="11">HKST-UBA02</strain>
    </source>
</reference>
<evidence type="ECO:0000313" key="12">
    <source>
        <dbReference type="Proteomes" id="UP000739538"/>
    </source>
</evidence>
<evidence type="ECO:0000256" key="8">
    <source>
        <dbReference type="ARBA" id="ARBA00023157"/>
    </source>
</evidence>
<evidence type="ECO:0000256" key="5">
    <source>
        <dbReference type="ARBA" id="ARBA00022801"/>
    </source>
</evidence>
<dbReference type="InterPro" id="IPR036116">
    <property type="entry name" value="FN3_sf"/>
</dbReference>
<dbReference type="InterPro" id="IPR025965">
    <property type="entry name" value="FlgD/Vpr_Ig-like"/>
</dbReference>
<dbReference type="Pfam" id="PF13860">
    <property type="entry name" value="FlgD_ig"/>
    <property type="match status" value="1"/>
</dbReference>
<dbReference type="GO" id="GO:0008237">
    <property type="term" value="F:metallopeptidase activity"/>
    <property type="evidence" value="ECO:0007669"/>
    <property type="project" value="UniProtKB-KW"/>
</dbReference>
<dbReference type="EMBL" id="JAGQHS010000200">
    <property type="protein sequence ID" value="MCA9758690.1"/>
    <property type="molecule type" value="Genomic_DNA"/>
</dbReference>
<dbReference type="InterPro" id="IPR003961">
    <property type="entry name" value="FN3_dom"/>
</dbReference>
<keyword evidence="8" id="KW-1015">Disulfide bond</keyword>
<dbReference type="CDD" id="cd04275">
    <property type="entry name" value="ZnMc_pappalysin_like"/>
    <property type="match status" value="1"/>
</dbReference>
<dbReference type="PANTHER" id="PTHR47466:SF1">
    <property type="entry name" value="METALLOPROTEASE MEP1 (AFU_ORTHOLOGUE AFUA_1G07730)-RELATED"/>
    <property type="match status" value="1"/>
</dbReference>
<dbReference type="Gene3D" id="2.60.40.4070">
    <property type="match status" value="1"/>
</dbReference>